<evidence type="ECO:0000259" key="12">
    <source>
        <dbReference type="Pfam" id="PF00384"/>
    </source>
</evidence>
<dbReference type="GO" id="GO:0008863">
    <property type="term" value="F:formate dehydrogenase (NAD+) activity"/>
    <property type="evidence" value="ECO:0007669"/>
    <property type="project" value="InterPro"/>
</dbReference>
<dbReference type="Gene3D" id="3.40.50.740">
    <property type="match status" value="1"/>
</dbReference>
<evidence type="ECO:0000256" key="8">
    <source>
        <dbReference type="ARBA" id="ARBA00022933"/>
    </source>
</evidence>
<dbReference type="SUPFAM" id="SSF50692">
    <property type="entry name" value="ADC-like"/>
    <property type="match status" value="1"/>
</dbReference>
<gene>
    <name evidence="14" type="primary">fdnG_1</name>
    <name evidence="14" type="ORF">Psch_02252</name>
</gene>
<dbReference type="Proteomes" id="UP000298324">
    <property type="component" value="Unassembled WGS sequence"/>
</dbReference>
<feature type="domain" description="Molybdopterin dinucleotide-binding" evidence="13">
    <location>
        <begin position="676"/>
        <end position="792"/>
    </location>
</feature>
<evidence type="ECO:0000256" key="4">
    <source>
        <dbReference type="ARBA" id="ARBA00022485"/>
    </source>
</evidence>
<dbReference type="GO" id="GO:0009061">
    <property type="term" value="P:anaerobic respiration"/>
    <property type="evidence" value="ECO:0007669"/>
    <property type="project" value="TreeGrafter"/>
</dbReference>
<comment type="subcellular location">
    <subcellularLocation>
        <location evidence="2">Periplasm</location>
    </subcellularLocation>
</comment>
<dbReference type="NCBIfam" id="TIGR01553">
    <property type="entry name" value="formate-DH-alph"/>
    <property type="match status" value="1"/>
</dbReference>
<comment type="cofactor">
    <cofactor evidence="1">
        <name>[4Fe-4S] cluster</name>
        <dbReference type="ChEBI" id="CHEBI:49883"/>
    </cofactor>
</comment>
<dbReference type="SUPFAM" id="SSF53706">
    <property type="entry name" value="Formate dehydrogenase/DMSO reductase, domains 1-3"/>
    <property type="match status" value="1"/>
</dbReference>
<name>A0A4Y7R981_9FIRM</name>
<dbReference type="GO" id="GO:0030151">
    <property type="term" value="F:molybdenum ion binding"/>
    <property type="evidence" value="ECO:0007669"/>
    <property type="project" value="TreeGrafter"/>
</dbReference>
<dbReference type="GO" id="GO:0009055">
    <property type="term" value="F:electron transfer activity"/>
    <property type="evidence" value="ECO:0007669"/>
    <property type="project" value="InterPro"/>
</dbReference>
<keyword evidence="11" id="KW-0411">Iron-sulfur</keyword>
<evidence type="ECO:0000256" key="11">
    <source>
        <dbReference type="ARBA" id="ARBA00023014"/>
    </source>
</evidence>
<evidence type="ECO:0000256" key="9">
    <source>
        <dbReference type="ARBA" id="ARBA00023002"/>
    </source>
</evidence>
<organism evidence="14 15">
    <name type="scientific">Pelotomaculum schinkii</name>
    <dbReference type="NCBI Taxonomy" id="78350"/>
    <lineage>
        <taxon>Bacteria</taxon>
        <taxon>Bacillati</taxon>
        <taxon>Bacillota</taxon>
        <taxon>Clostridia</taxon>
        <taxon>Eubacteriales</taxon>
        <taxon>Desulfotomaculaceae</taxon>
        <taxon>Pelotomaculum</taxon>
    </lineage>
</organism>
<evidence type="ECO:0000259" key="13">
    <source>
        <dbReference type="Pfam" id="PF01568"/>
    </source>
</evidence>
<evidence type="ECO:0000256" key="5">
    <source>
        <dbReference type="ARBA" id="ARBA00022723"/>
    </source>
</evidence>
<evidence type="ECO:0000313" key="14">
    <source>
        <dbReference type="EMBL" id="TEB05211.1"/>
    </source>
</evidence>
<dbReference type="PANTHER" id="PTHR43598">
    <property type="entry name" value="TUNGSTEN-CONTAINING FORMYLMETHANOFURAN DEHYDROGENASE 2 SUBUNIT B"/>
    <property type="match status" value="1"/>
</dbReference>
<keyword evidence="7" id="KW-0574">Periplasm</keyword>
<evidence type="ECO:0000256" key="3">
    <source>
        <dbReference type="ARBA" id="ARBA00010312"/>
    </source>
</evidence>
<dbReference type="AlphaFoldDB" id="A0A4Y7R981"/>
<dbReference type="EC" id="1.17.5.3" evidence="14"/>
<comment type="similarity">
    <text evidence="3">Belongs to the prokaryotic molybdopterin-containing oxidoreductase family.</text>
</comment>
<evidence type="ECO:0000256" key="2">
    <source>
        <dbReference type="ARBA" id="ARBA00004418"/>
    </source>
</evidence>
<dbReference type="GO" id="GO:0047111">
    <property type="term" value="F:formate dehydrogenase (cytochrome-c-553) activity"/>
    <property type="evidence" value="ECO:0007669"/>
    <property type="project" value="InterPro"/>
</dbReference>
<dbReference type="Pfam" id="PF01568">
    <property type="entry name" value="Molydop_binding"/>
    <property type="match status" value="1"/>
</dbReference>
<evidence type="ECO:0000256" key="10">
    <source>
        <dbReference type="ARBA" id="ARBA00023004"/>
    </source>
</evidence>
<dbReference type="GO" id="GO:0051539">
    <property type="term" value="F:4 iron, 4 sulfur cluster binding"/>
    <property type="evidence" value="ECO:0007669"/>
    <property type="project" value="UniProtKB-KW"/>
</dbReference>
<evidence type="ECO:0000313" key="15">
    <source>
        <dbReference type="Proteomes" id="UP000298324"/>
    </source>
</evidence>
<comment type="caution">
    <text evidence="14">The sequence shown here is derived from an EMBL/GenBank/DDBJ whole genome shotgun (WGS) entry which is preliminary data.</text>
</comment>
<dbReference type="EMBL" id="QFGA01000002">
    <property type="protein sequence ID" value="TEB05211.1"/>
    <property type="molecule type" value="Genomic_DNA"/>
</dbReference>
<sequence>MTNSFTDYKNTDVFLIIGANPAENHPQVMRHMGRAMAERGAKVIVVDPRFTKTATKANIYAPLRPGTDIAFLYGIMNYALENNLYFHDYVANYTNASYLVSPEYALNEGAFSGLTEKDGKFSYDTTSWQYQKDGDTIRKDPSLQNPFCVFQILKNQVARYDIKTVCSITGTPEDVYKKVCDLYCSTGKPDKAGNLIYAMGITQHTYGSQNVRATAMLQLLLGNIGIAGGGVNAQRGESNVQGSTDQGILYHLLTGYLGSPSATAHANLQEYIEKETPKTGYWSNKPKFLISMLKAWYGDKANKENDFCFDYIPKHDGKDHSHMAIYEAMAAGTVKGYFAWGQNPAVGGPNALAARSALENLDWMVAVDLFETETAAFWKRPGVNPADIKTEVFLLPTAFSYEKEGTVANSSRWIQWRWKAVEPPGQAKSDLWIAYNMFKAIRKEYQSGGKFTDPINNLVWDYDMPGHDEPDIIKIANEMNGYVVGDGTILDSFAKLKDDGTTACGIWIYAGYMFVDPVAKVPASQRRDREDKSGLGLFPKWTFAWPVNRRIVYNRNSADPSGRPWDPKRMLVSWDGTQWVNNDVPDFGFKDAATGAFITPDKSAVNSFIMTTEGQGRLFAPTGMKDGPLPEHYEPVESPVKNAMGKYQSNPLATRYKGDFARLAETASPDFPYIGTTPRLVEHYQSGAVTRNCPTLAEIQPEMFAQISLSLANKLGVKPGDWVLVSSARGEIKCRANVMPVVKPLQVAGKELEIVSLPWHWGYQGRVPGASANELSPAVGDPNTMIPESKAFLVNIRKA</sequence>
<dbReference type="FunFam" id="3.40.228.10:FF:000009">
    <property type="entry name" value="Formate dehydrogenase, alpha subunit, selenocysteine-containing"/>
    <property type="match status" value="1"/>
</dbReference>
<dbReference type="GO" id="GO:0042597">
    <property type="term" value="C:periplasmic space"/>
    <property type="evidence" value="ECO:0007669"/>
    <property type="project" value="UniProtKB-SubCell"/>
</dbReference>
<keyword evidence="6" id="KW-0732">Signal</keyword>
<protein>
    <submittedName>
        <fullName evidence="14">Formate dehydrogenase, nitrate-inducible, major subunit</fullName>
        <ecNumber evidence="14">1.17.5.3</ecNumber>
    </submittedName>
</protein>
<dbReference type="Pfam" id="PF00384">
    <property type="entry name" value="Molybdopterin"/>
    <property type="match status" value="1"/>
</dbReference>
<keyword evidence="8" id="KW-0712">Selenocysteine</keyword>
<keyword evidence="9 14" id="KW-0560">Oxidoreductase</keyword>
<accession>A0A4Y7R981</accession>
<dbReference type="InterPro" id="IPR009010">
    <property type="entry name" value="Asp_de-COase-like_dom_sf"/>
</dbReference>
<dbReference type="InterPro" id="IPR006443">
    <property type="entry name" value="Formate-DH-alph_fdnG"/>
</dbReference>
<reference evidence="14 15" key="1">
    <citation type="journal article" date="2018" name="Environ. Microbiol.">
        <title>Novel energy conservation strategies and behaviour of Pelotomaculum schinkii driving syntrophic propionate catabolism.</title>
        <authorList>
            <person name="Hidalgo-Ahumada C.A.P."/>
            <person name="Nobu M.K."/>
            <person name="Narihiro T."/>
            <person name="Tamaki H."/>
            <person name="Liu W.T."/>
            <person name="Kamagata Y."/>
            <person name="Stams A.J.M."/>
            <person name="Imachi H."/>
            <person name="Sousa D.Z."/>
        </authorList>
    </citation>
    <scope>NUCLEOTIDE SEQUENCE [LARGE SCALE GENOMIC DNA]</scope>
    <source>
        <strain evidence="14 15">HH</strain>
    </source>
</reference>
<dbReference type="Gene3D" id="2.40.40.20">
    <property type="match status" value="1"/>
</dbReference>
<dbReference type="InterPro" id="IPR006657">
    <property type="entry name" value="MoPterin_dinucl-bd_dom"/>
</dbReference>
<proteinExistence type="inferred from homology"/>
<evidence type="ECO:0000256" key="6">
    <source>
        <dbReference type="ARBA" id="ARBA00022729"/>
    </source>
</evidence>
<evidence type="ECO:0000256" key="1">
    <source>
        <dbReference type="ARBA" id="ARBA00001966"/>
    </source>
</evidence>
<keyword evidence="15" id="KW-1185">Reference proteome</keyword>
<dbReference type="GO" id="GO:0043546">
    <property type="term" value="F:molybdopterin cofactor binding"/>
    <property type="evidence" value="ECO:0007669"/>
    <property type="project" value="InterPro"/>
</dbReference>
<dbReference type="CDD" id="cd02792">
    <property type="entry name" value="MopB_CT_Formate-Dh-Na-like"/>
    <property type="match status" value="1"/>
</dbReference>
<keyword evidence="5" id="KW-0479">Metal-binding</keyword>
<dbReference type="PANTHER" id="PTHR43598:SF1">
    <property type="entry name" value="FORMATE DEHYDROGENASE-O MAJOR SUBUNIT"/>
    <property type="match status" value="1"/>
</dbReference>
<dbReference type="Gene3D" id="3.40.228.10">
    <property type="entry name" value="Dimethylsulfoxide Reductase, domain 2"/>
    <property type="match status" value="2"/>
</dbReference>
<dbReference type="InterPro" id="IPR006656">
    <property type="entry name" value="Mopterin_OxRdtase"/>
</dbReference>
<evidence type="ECO:0000256" key="7">
    <source>
        <dbReference type="ARBA" id="ARBA00022764"/>
    </source>
</evidence>
<feature type="domain" description="Molybdopterin oxidoreductase" evidence="12">
    <location>
        <begin position="1"/>
        <end position="436"/>
    </location>
</feature>
<keyword evidence="10" id="KW-0408">Iron</keyword>
<keyword evidence="4" id="KW-0004">4Fe-4S</keyword>
<dbReference type="GO" id="GO:0036397">
    <property type="term" value="F:formate dehydrogenase (quinone) activity"/>
    <property type="evidence" value="ECO:0007669"/>
    <property type="project" value="UniProtKB-EC"/>
</dbReference>